<protein>
    <submittedName>
        <fullName evidence="1">ArsR/SmtB family transcription factor</fullName>
    </submittedName>
</protein>
<evidence type="ECO:0000313" key="2">
    <source>
        <dbReference type="Proteomes" id="UP000033636"/>
    </source>
</evidence>
<accession>A0ACC6UYE6</accession>
<dbReference type="Proteomes" id="UP000033636">
    <property type="component" value="Unassembled WGS sequence"/>
</dbReference>
<dbReference type="EMBL" id="JZWT02000002">
    <property type="protein sequence ID" value="MFB6489837.1"/>
    <property type="molecule type" value="Genomic_DNA"/>
</dbReference>
<evidence type="ECO:0000313" key="1">
    <source>
        <dbReference type="EMBL" id="MFB6489837.1"/>
    </source>
</evidence>
<reference evidence="1" key="1">
    <citation type="submission" date="2024-07" db="EMBL/GenBank/DDBJ databases">
        <title>Metagenome and Metagenome-Assembled Genomes of Archaea from a hot spring from the geothermal field of Los Azufres, Mexico.</title>
        <authorList>
            <person name="Marin-Paredes R."/>
            <person name="Martinez-Romero E."/>
            <person name="Servin-Garciduenas L.E."/>
        </authorList>
    </citation>
    <scope>NUCLEOTIDE SEQUENCE</scope>
</reference>
<organism evidence="1 2">
    <name type="scientific">Thermoproteus sp. AZ2</name>
    <dbReference type="NCBI Taxonomy" id="1609232"/>
    <lineage>
        <taxon>Archaea</taxon>
        <taxon>Thermoproteota</taxon>
        <taxon>Thermoprotei</taxon>
        <taxon>Thermoproteales</taxon>
        <taxon>Thermoproteaceae</taxon>
        <taxon>Thermoproteus</taxon>
    </lineage>
</organism>
<comment type="caution">
    <text evidence="1">The sequence shown here is derived from an EMBL/GenBank/DDBJ whole genome shotgun (WGS) entry which is preliminary data.</text>
</comment>
<proteinExistence type="predicted"/>
<sequence length="103" mass="11820">MRKNFLYRGRGGLWLDERAARKLLLLVFAATRGGQTRLEIVKALRDRPMNANQLAKALGLDYKTVRYHLEVLAKHGLVEKIGDSYGAIWSISPLLRKYWVLLP</sequence>
<name>A0ACC6UYE6_9CREN</name>
<gene>
    <name evidence="1" type="ORF">TU35_001095</name>
</gene>